<protein>
    <submittedName>
        <fullName evidence="3">Uncharacterized protein</fullName>
    </submittedName>
</protein>
<gene>
    <name evidence="2" type="ORF">PMIC02512_LOCUS599</name>
    <name evidence="3" type="ORF">PMIC02512_LOCUS605</name>
</gene>
<evidence type="ECO:0000256" key="1">
    <source>
        <dbReference type="SAM" id="MobiDB-lite"/>
    </source>
</evidence>
<feature type="compositionally biased region" description="Basic residues" evidence="1">
    <location>
        <begin position="62"/>
        <end position="83"/>
    </location>
</feature>
<reference evidence="3" key="1">
    <citation type="submission" date="2021-01" db="EMBL/GenBank/DDBJ databases">
        <authorList>
            <person name="Corre E."/>
            <person name="Pelletier E."/>
            <person name="Niang G."/>
            <person name="Scheremetjew M."/>
            <person name="Finn R."/>
            <person name="Kale V."/>
            <person name="Holt S."/>
            <person name="Cochrane G."/>
            <person name="Meng A."/>
            <person name="Brown T."/>
            <person name="Cohen L."/>
        </authorList>
    </citation>
    <scope>NUCLEOTIDE SEQUENCE</scope>
    <source>
        <strain evidence="3">CCCM 845</strain>
    </source>
</reference>
<accession>A0A7S2X554</accession>
<feature type="compositionally biased region" description="Basic residues" evidence="1">
    <location>
        <begin position="100"/>
        <end position="111"/>
    </location>
</feature>
<evidence type="ECO:0000313" key="2">
    <source>
        <dbReference type="EMBL" id="CAD9723587.1"/>
    </source>
</evidence>
<feature type="region of interest" description="Disordered" evidence="1">
    <location>
        <begin position="62"/>
        <end position="85"/>
    </location>
</feature>
<dbReference type="AlphaFoldDB" id="A0A7S2X554"/>
<name>A0A7S2X554_PROMC</name>
<organism evidence="3">
    <name type="scientific">Prorocentrum micans</name>
    <name type="common">Red tide dinoflagellate</name>
    <dbReference type="NCBI Taxonomy" id="2945"/>
    <lineage>
        <taxon>Eukaryota</taxon>
        <taxon>Sar</taxon>
        <taxon>Alveolata</taxon>
        <taxon>Dinophyceae</taxon>
        <taxon>Prorocentrales</taxon>
        <taxon>Prorocentraceae</taxon>
        <taxon>Prorocentrum</taxon>
    </lineage>
</organism>
<dbReference type="EMBL" id="HBHN01001800">
    <property type="protein sequence ID" value="CAD9723587.1"/>
    <property type="molecule type" value="Transcribed_RNA"/>
</dbReference>
<dbReference type="EMBL" id="HBHN01001807">
    <property type="protein sequence ID" value="CAD9723593.1"/>
    <property type="molecule type" value="Transcribed_RNA"/>
</dbReference>
<feature type="region of interest" description="Disordered" evidence="1">
    <location>
        <begin position="97"/>
        <end position="117"/>
    </location>
</feature>
<evidence type="ECO:0000313" key="3">
    <source>
        <dbReference type="EMBL" id="CAD9723593.1"/>
    </source>
</evidence>
<proteinExistence type="predicted"/>
<sequence>MPTLRNMHAHTNARTHAVNYSFSKLGTSNVRAHHCTSRVALMPRRRHQHQKSCCCCLRPRNRPHRHHQHQGRQGTRRRLHRQAARMDTCELDDALAAQASRRRRRRNRRSPKSSLRTRAASGRCNTFWTSFCSCAHCPQFPASRSHGAPVWAAAQDGARVVPEPLWRSLLW</sequence>